<feature type="compositionally biased region" description="Low complexity" evidence="1">
    <location>
        <begin position="294"/>
        <end position="330"/>
    </location>
</feature>
<protein>
    <recommendedName>
        <fullName evidence="5">Cell wall surface anchor family protein</fullName>
    </recommendedName>
</protein>
<comment type="caution">
    <text evidence="3">The sequence shown here is derived from an EMBL/GenBank/DDBJ whole genome shotgun (WGS) entry which is preliminary data.</text>
</comment>
<feature type="compositionally biased region" description="Low complexity" evidence="1">
    <location>
        <begin position="37"/>
        <end position="50"/>
    </location>
</feature>
<organism evidence="3 4">
    <name type="scientific">Paraburkholderia saeva</name>
    <dbReference type="NCBI Taxonomy" id="2777537"/>
    <lineage>
        <taxon>Bacteria</taxon>
        <taxon>Pseudomonadati</taxon>
        <taxon>Pseudomonadota</taxon>
        <taxon>Betaproteobacteria</taxon>
        <taxon>Burkholderiales</taxon>
        <taxon>Burkholderiaceae</taxon>
        <taxon>Paraburkholderia</taxon>
    </lineage>
</organism>
<gene>
    <name evidence="3" type="ORF">LMG31841_01684</name>
</gene>
<keyword evidence="2" id="KW-0812">Transmembrane</keyword>
<feature type="region of interest" description="Disordered" evidence="1">
    <location>
        <begin position="206"/>
        <end position="226"/>
    </location>
</feature>
<dbReference type="AlphaFoldDB" id="A0A9N8RU14"/>
<name>A0A9N8RU14_9BURK</name>
<sequence length="492" mass="50097">MADSADLAASPNSRAPRARSAKRRETTVSTETENKLARAARSAQRLAQLSDVPRDDSTFDLFPDDPTRATLEAMTIDIRQGTLTGFELPAEVLAAVGITDDGDALAGESKLARRVTRAAKVDEAASLSRQASVLDERIEPSVTDTAGVETTLQARAPGAAVESVHDAGLNVTATAVAGVAQMDMAAATATSADPVAESQADVATEVANPARNASAKRTAVSAETSAKPAAAASVASGQRAPRAVSPVIPAAPSASSAGLRQAATARTNEAAPSSQLATASPRFASTFAKAASAAGEGSPAGDAASTTLANAPRASSSGAQAQSTQPGAASRTFGMSQTSTATNSAAPELDRARATAFADTVDALYGVIADQRRAATDHSRRMKWMLSIVVAALLVTVAIGITQTMLLMRLTHDSTTQQQRIEQMMLNQQATLSTLLDTDSATVSAPAIVPVTPAAPAAPEADAAPRPAAPPASPKHTARTPHAHKAKTPATH</sequence>
<dbReference type="EMBL" id="CAJQZC010000003">
    <property type="protein sequence ID" value="CAG4893357.1"/>
    <property type="molecule type" value="Genomic_DNA"/>
</dbReference>
<feature type="region of interest" description="Disordered" evidence="1">
    <location>
        <begin position="247"/>
        <end position="277"/>
    </location>
</feature>
<feature type="compositionally biased region" description="Low complexity" evidence="1">
    <location>
        <begin position="247"/>
        <end position="257"/>
    </location>
</feature>
<feature type="compositionally biased region" description="Basic residues" evidence="1">
    <location>
        <begin position="476"/>
        <end position="492"/>
    </location>
</feature>
<keyword evidence="4" id="KW-1185">Reference proteome</keyword>
<accession>A0A9N8RU14</accession>
<feature type="region of interest" description="Disordered" evidence="1">
    <location>
        <begin position="294"/>
        <end position="348"/>
    </location>
</feature>
<reference evidence="3" key="1">
    <citation type="submission" date="2021-04" db="EMBL/GenBank/DDBJ databases">
        <authorList>
            <person name="Vanwijnsberghe S."/>
        </authorList>
    </citation>
    <scope>NUCLEOTIDE SEQUENCE</scope>
    <source>
        <strain evidence="3">LMG 31841</strain>
    </source>
</reference>
<dbReference type="Proteomes" id="UP000789704">
    <property type="component" value="Unassembled WGS sequence"/>
</dbReference>
<feature type="region of interest" description="Disordered" evidence="1">
    <location>
        <begin position="456"/>
        <end position="492"/>
    </location>
</feature>
<evidence type="ECO:0000313" key="3">
    <source>
        <dbReference type="EMBL" id="CAG4893357.1"/>
    </source>
</evidence>
<proteinExistence type="predicted"/>
<feature type="compositionally biased region" description="Polar residues" evidence="1">
    <location>
        <begin position="264"/>
        <end position="277"/>
    </location>
</feature>
<feature type="compositionally biased region" description="Low complexity" evidence="1">
    <location>
        <begin position="456"/>
        <end position="466"/>
    </location>
</feature>
<feature type="transmembrane region" description="Helical" evidence="2">
    <location>
        <begin position="384"/>
        <end position="408"/>
    </location>
</feature>
<evidence type="ECO:0000256" key="2">
    <source>
        <dbReference type="SAM" id="Phobius"/>
    </source>
</evidence>
<evidence type="ECO:0000256" key="1">
    <source>
        <dbReference type="SAM" id="MobiDB-lite"/>
    </source>
</evidence>
<feature type="region of interest" description="Disordered" evidence="1">
    <location>
        <begin position="1"/>
        <end position="61"/>
    </location>
</feature>
<feature type="compositionally biased region" description="Polar residues" evidence="1">
    <location>
        <begin position="333"/>
        <end position="345"/>
    </location>
</feature>
<evidence type="ECO:0008006" key="5">
    <source>
        <dbReference type="Google" id="ProtNLM"/>
    </source>
</evidence>
<evidence type="ECO:0000313" key="4">
    <source>
        <dbReference type="Proteomes" id="UP000789704"/>
    </source>
</evidence>
<keyword evidence="2" id="KW-0472">Membrane</keyword>
<keyword evidence="2" id="KW-1133">Transmembrane helix</keyword>